<name>A0ACB9BLT6_CICIN</name>
<comment type="caution">
    <text evidence="1">The sequence shown here is derived from an EMBL/GenBank/DDBJ whole genome shotgun (WGS) entry which is preliminary data.</text>
</comment>
<evidence type="ECO:0000313" key="2">
    <source>
        <dbReference type="Proteomes" id="UP001055811"/>
    </source>
</evidence>
<keyword evidence="2" id="KW-1185">Reference proteome</keyword>
<organism evidence="1 2">
    <name type="scientific">Cichorium intybus</name>
    <name type="common">Chicory</name>
    <dbReference type="NCBI Taxonomy" id="13427"/>
    <lineage>
        <taxon>Eukaryota</taxon>
        <taxon>Viridiplantae</taxon>
        <taxon>Streptophyta</taxon>
        <taxon>Embryophyta</taxon>
        <taxon>Tracheophyta</taxon>
        <taxon>Spermatophyta</taxon>
        <taxon>Magnoliopsida</taxon>
        <taxon>eudicotyledons</taxon>
        <taxon>Gunneridae</taxon>
        <taxon>Pentapetalae</taxon>
        <taxon>asterids</taxon>
        <taxon>campanulids</taxon>
        <taxon>Asterales</taxon>
        <taxon>Asteraceae</taxon>
        <taxon>Cichorioideae</taxon>
        <taxon>Cichorieae</taxon>
        <taxon>Cichoriinae</taxon>
        <taxon>Cichorium</taxon>
    </lineage>
</organism>
<dbReference type="EMBL" id="CM042014">
    <property type="protein sequence ID" value="KAI3722985.1"/>
    <property type="molecule type" value="Genomic_DNA"/>
</dbReference>
<dbReference type="Proteomes" id="UP001055811">
    <property type="component" value="Linkage Group LG06"/>
</dbReference>
<gene>
    <name evidence="1" type="ORF">L2E82_34238</name>
</gene>
<reference evidence="1 2" key="2">
    <citation type="journal article" date="2022" name="Mol. Ecol. Resour.">
        <title>The genomes of chicory, endive, great burdock and yacon provide insights into Asteraceae paleo-polyploidization history and plant inulin production.</title>
        <authorList>
            <person name="Fan W."/>
            <person name="Wang S."/>
            <person name="Wang H."/>
            <person name="Wang A."/>
            <person name="Jiang F."/>
            <person name="Liu H."/>
            <person name="Zhao H."/>
            <person name="Xu D."/>
            <person name="Zhang Y."/>
        </authorList>
    </citation>
    <scope>NUCLEOTIDE SEQUENCE [LARGE SCALE GENOMIC DNA]</scope>
    <source>
        <strain evidence="2">cv. Punajuju</strain>
        <tissue evidence="1">Leaves</tissue>
    </source>
</reference>
<protein>
    <submittedName>
        <fullName evidence="1">Uncharacterized protein</fullName>
    </submittedName>
</protein>
<proteinExistence type="predicted"/>
<sequence length="189" mass="21771">MYWEEFHKKCYWDVAIHDSVEAAWEKKAKERYATHEQIAIDLEKQLGEPPSLYDLFMYTHTKNHDGKTFLNDKAKHVHEFFATCPQQTLNGGDSNLVMVAAVLVVASNDIVLMLLAARLFCWRWRNLEVNISTLQRVIKHGRDDEAIESEPSVSLSEVAAHLEKILNTRQSALPAHEYHGDQGKRDQKL</sequence>
<accession>A0ACB9BLT6</accession>
<reference evidence="2" key="1">
    <citation type="journal article" date="2022" name="Mol. Ecol. Resour.">
        <title>The genomes of chicory, endive, great burdock and yacon provide insights into Asteraceae palaeo-polyploidization history and plant inulin production.</title>
        <authorList>
            <person name="Fan W."/>
            <person name="Wang S."/>
            <person name="Wang H."/>
            <person name="Wang A."/>
            <person name="Jiang F."/>
            <person name="Liu H."/>
            <person name="Zhao H."/>
            <person name="Xu D."/>
            <person name="Zhang Y."/>
        </authorList>
    </citation>
    <scope>NUCLEOTIDE SEQUENCE [LARGE SCALE GENOMIC DNA]</scope>
    <source>
        <strain evidence="2">cv. Punajuju</strain>
    </source>
</reference>
<evidence type="ECO:0000313" key="1">
    <source>
        <dbReference type="EMBL" id="KAI3722985.1"/>
    </source>
</evidence>